<reference evidence="2 3" key="1">
    <citation type="journal article" date="2019" name="Int. J. Syst. Evol. Microbiol.">
        <title>The Global Catalogue of Microorganisms (GCM) 10K type strain sequencing project: providing services to taxonomists for standard genome sequencing and annotation.</title>
        <authorList>
            <consortium name="The Broad Institute Genomics Platform"/>
            <consortium name="The Broad Institute Genome Sequencing Center for Infectious Disease"/>
            <person name="Wu L."/>
            <person name="Ma J."/>
        </authorList>
    </citation>
    <scope>NUCLEOTIDE SEQUENCE [LARGE SCALE GENOMIC DNA]</scope>
    <source>
        <strain evidence="2 3">CGMCC 1.12563</strain>
    </source>
</reference>
<proteinExistence type="predicted"/>
<evidence type="ECO:0008006" key="4">
    <source>
        <dbReference type="Google" id="ProtNLM"/>
    </source>
</evidence>
<dbReference type="AlphaFoldDB" id="A0ABD6AWG9"/>
<name>A0ABD6AWG9_9EURY</name>
<protein>
    <recommendedName>
        <fullName evidence="4">SPW repeat-containing protein</fullName>
    </recommendedName>
</protein>
<feature type="transmembrane region" description="Helical" evidence="1">
    <location>
        <begin position="20"/>
        <end position="41"/>
    </location>
</feature>
<evidence type="ECO:0000313" key="3">
    <source>
        <dbReference type="Proteomes" id="UP001597187"/>
    </source>
</evidence>
<keyword evidence="1" id="KW-0812">Transmembrane</keyword>
<keyword evidence="1" id="KW-0472">Membrane</keyword>
<dbReference type="RefSeq" id="WP_250873657.1">
    <property type="nucleotide sequence ID" value="NZ_JALXFV010000005.1"/>
</dbReference>
<sequence length="133" mass="13496">MTVLQSVLQAGGEADLANTLVAFTINLVVGTGAIHLGALLVVDVDTGYGRAALTALLGALAWAAILFFLPAVPVLAPLLGLVVWVTLINWLYPGNWVTAAAIGVVAWFVAVVLLWVLASAGLVGVEALGVPGA</sequence>
<evidence type="ECO:0000256" key="1">
    <source>
        <dbReference type="SAM" id="Phobius"/>
    </source>
</evidence>
<dbReference type="EMBL" id="JBHUDC010000005">
    <property type="protein sequence ID" value="MFD1513685.1"/>
    <property type="molecule type" value="Genomic_DNA"/>
</dbReference>
<keyword evidence="3" id="KW-1185">Reference proteome</keyword>
<feature type="transmembrane region" description="Helical" evidence="1">
    <location>
        <begin position="74"/>
        <end position="92"/>
    </location>
</feature>
<comment type="caution">
    <text evidence="2">The sequence shown here is derived from an EMBL/GenBank/DDBJ whole genome shotgun (WGS) entry which is preliminary data.</text>
</comment>
<accession>A0ABD6AWG9</accession>
<feature type="transmembrane region" description="Helical" evidence="1">
    <location>
        <begin position="48"/>
        <end position="68"/>
    </location>
</feature>
<dbReference type="Proteomes" id="UP001597187">
    <property type="component" value="Unassembled WGS sequence"/>
</dbReference>
<organism evidence="2 3">
    <name type="scientific">Halomarina rubra</name>
    <dbReference type="NCBI Taxonomy" id="2071873"/>
    <lineage>
        <taxon>Archaea</taxon>
        <taxon>Methanobacteriati</taxon>
        <taxon>Methanobacteriota</taxon>
        <taxon>Stenosarchaea group</taxon>
        <taxon>Halobacteria</taxon>
        <taxon>Halobacteriales</taxon>
        <taxon>Natronomonadaceae</taxon>
        <taxon>Halomarina</taxon>
    </lineage>
</organism>
<evidence type="ECO:0000313" key="2">
    <source>
        <dbReference type="EMBL" id="MFD1513685.1"/>
    </source>
</evidence>
<feature type="transmembrane region" description="Helical" evidence="1">
    <location>
        <begin position="99"/>
        <end position="118"/>
    </location>
</feature>
<keyword evidence="1" id="KW-1133">Transmembrane helix</keyword>
<gene>
    <name evidence="2" type="ORF">ACFSBT_10375</name>
</gene>